<dbReference type="EMBL" id="MU393650">
    <property type="protein sequence ID" value="KAI4859193.1"/>
    <property type="molecule type" value="Genomic_DNA"/>
</dbReference>
<keyword evidence="2" id="KW-1185">Reference proteome</keyword>
<accession>A0ACB9YII5</accession>
<gene>
    <name evidence="1" type="ORF">F4820DRAFT_462680</name>
</gene>
<evidence type="ECO:0000313" key="1">
    <source>
        <dbReference type="EMBL" id="KAI4859193.1"/>
    </source>
</evidence>
<proteinExistence type="predicted"/>
<reference evidence="1 2" key="1">
    <citation type="journal article" date="2022" name="New Phytol.">
        <title>Ecological generalism drives hyperdiversity of secondary metabolite gene clusters in xylarialean endophytes.</title>
        <authorList>
            <person name="Franco M.E.E."/>
            <person name="Wisecaver J.H."/>
            <person name="Arnold A.E."/>
            <person name="Ju Y.M."/>
            <person name="Slot J.C."/>
            <person name="Ahrendt S."/>
            <person name="Moore L.P."/>
            <person name="Eastman K.E."/>
            <person name="Scott K."/>
            <person name="Konkel Z."/>
            <person name="Mondo S.J."/>
            <person name="Kuo A."/>
            <person name="Hayes R.D."/>
            <person name="Haridas S."/>
            <person name="Andreopoulos B."/>
            <person name="Riley R."/>
            <person name="LaButti K."/>
            <person name="Pangilinan J."/>
            <person name="Lipzen A."/>
            <person name="Amirebrahimi M."/>
            <person name="Yan J."/>
            <person name="Adam C."/>
            <person name="Keymanesh K."/>
            <person name="Ng V."/>
            <person name="Louie K."/>
            <person name="Northen T."/>
            <person name="Drula E."/>
            <person name="Henrissat B."/>
            <person name="Hsieh H.M."/>
            <person name="Youens-Clark K."/>
            <person name="Lutzoni F."/>
            <person name="Miadlikowska J."/>
            <person name="Eastwood D.C."/>
            <person name="Hamelin R.C."/>
            <person name="Grigoriev I.V."/>
            <person name="U'Ren J.M."/>
        </authorList>
    </citation>
    <scope>NUCLEOTIDE SEQUENCE [LARGE SCALE GENOMIC DNA]</scope>
    <source>
        <strain evidence="1 2">CBS 119005</strain>
    </source>
</reference>
<protein>
    <submittedName>
        <fullName evidence="1">Cytochrome P450</fullName>
    </submittedName>
</protein>
<organism evidence="1 2">
    <name type="scientific">Hypoxylon rubiginosum</name>
    <dbReference type="NCBI Taxonomy" id="110542"/>
    <lineage>
        <taxon>Eukaryota</taxon>
        <taxon>Fungi</taxon>
        <taxon>Dikarya</taxon>
        <taxon>Ascomycota</taxon>
        <taxon>Pezizomycotina</taxon>
        <taxon>Sordariomycetes</taxon>
        <taxon>Xylariomycetidae</taxon>
        <taxon>Xylariales</taxon>
        <taxon>Hypoxylaceae</taxon>
        <taxon>Hypoxylon</taxon>
    </lineage>
</organism>
<name>A0ACB9YII5_9PEZI</name>
<comment type="caution">
    <text evidence="1">The sequence shown here is derived from an EMBL/GenBank/DDBJ whole genome shotgun (WGS) entry which is preliminary data.</text>
</comment>
<sequence>MGLSVRSEYSSLFAVGLILSQEIRGTFTKGSEICRGPLLAKCQYLRACIDESLRVSPPLPSTLWRQLAPDDGGSHPLVVDGHVIPKGIVVGVSIYSLHHNPEYFPEPFKFMPERWLQPSDTESEYSRASFRTARDAFASDSVGPRSCPGKAMAYSEISLRVGKDVLLGEIGAGSKGAGLGRERPDEYQLFDINSAAHDGPYLAFQPRGDFCCEELGVENRKR</sequence>
<evidence type="ECO:0000313" key="2">
    <source>
        <dbReference type="Proteomes" id="UP001497700"/>
    </source>
</evidence>
<dbReference type="Proteomes" id="UP001497700">
    <property type="component" value="Unassembled WGS sequence"/>
</dbReference>